<dbReference type="CDD" id="cd03586">
    <property type="entry name" value="PolY_Pol_IV_kappa"/>
    <property type="match status" value="1"/>
</dbReference>
<feature type="active site" evidence="4">
    <location>
        <position position="105"/>
    </location>
</feature>
<keyword evidence="4 6" id="KW-0548">Nucleotidyltransferase</keyword>
<dbReference type="GO" id="GO:0042276">
    <property type="term" value="P:error-prone translesion synthesis"/>
    <property type="evidence" value="ECO:0007669"/>
    <property type="project" value="TreeGrafter"/>
</dbReference>
<dbReference type="GO" id="GO:0003887">
    <property type="term" value="F:DNA-directed DNA polymerase activity"/>
    <property type="evidence" value="ECO:0007669"/>
    <property type="project" value="UniProtKB-UniRule"/>
</dbReference>
<gene>
    <name evidence="4" type="primary">dinB</name>
    <name evidence="6" type="ORF">ENV82_05345</name>
</gene>
<comment type="function">
    <text evidence="4">Poorly processive, error-prone DNA polymerase involved in untargeted mutagenesis. Copies undamaged DNA at stalled replication forks, which arise in vivo from mismatched or misaligned primer ends. These misaligned primers can be extended by PolIV. Exhibits no 3'-5' exonuclease (proofreading) activity. May be involved in translesional synthesis, in conjunction with the beta clamp from PolIII.</text>
</comment>
<dbReference type="InterPro" id="IPR043128">
    <property type="entry name" value="Rev_trsase/Diguanyl_cyclase"/>
</dbReference>
<dbReference type="HAMAP" id="MF_01113">
    <property type="entry name" value="DNApol_IV"/>
    <property type="match status" value="1"/>
</dbReference>
<evidence type="ECO:0000313" key="6">
    <source>
        <dbReference type="EMBL" id="HGW60835.1"/>
    </source>
</evidence>
<reference evidence="6" key="1">
    <citation type="journal article" date="2020" name="mSystems">
        <title>Genome- and Community-Level Interaction Insights into Carbon Utilization and Element Cycling Functions of Hydrothermarchaeota in Hydrothermal Sediment.</title>
        <authorList>
            <person name="Zhou Z."/>
            <person name="Liu Y."/>
            <person name="Xu W."/>
            <person name="Pan J."/>
            <person name="Luo Z.H."/>
            <person name="Li M."/>
        </authorList>
    </citation>
    <scope>NUCLEOTIDE SEQUENCE [LARGE SCALE GENOMIC DNA]</scope>
    <source>
        <strain evidence="6">SpSt-794</strain>
    </source>
</reference>
<feature type="binding site" evidence="4">
    <location>
        <position position="9"/>
    </location>
    <ligand>
        <name>Mg(2+)</name>
        <dbReference type="ChEBI" id="CHEBI:18420"/>
    </ligand>
</feature>
<comment type="catalytic activity">
    <reaction evidence="4">
        <text>DNA(n) + a 2'-deoxyribonucleoside 5'-triphosphate = DNA(n+1) + diphosphate</text>
        <dbReference type="Rhea" id="RHEA:22508"/>
        <dbReference type="Rhea" id="RHEA-COMP:17339"/>
        <dbReference type="Rhea" id="RHEA-COMP:17340"/>
        <dbReference type="ChEBI" id="CHEBI:33019"/>
        <dbReference type="ChEBI" id="CHEBI:61560"/>
        <dbReference type="ChEBI" id="CHEBI:173112"/>
        <dbReference type="EC" id="2.7.7.7"/>
    </reaction>
</comment>
<comment type="subcellular location">
    <subcellularLocation>
        <location evidence="4">Cytoplasm</location>
    </subcellularLocation>
</comment>
<keyword evidence="4 6" id="KW-0808">Transferase</keyword>
<keyword evidence="4" id="KW-0479">Metal-binding</keyword>
<comment type="cofactor">
    <cofactor evidence="4">
        <name>Mg(2+)</name>
        <dbReference type="ChEBI" id="CHEBI:18420"/>
    </cofactor>
    <text evidence="4">Binds 2 magnesium ions per subunit.</text>
</comment>
<dbReference type="EMBL" id="DTHV01000156">
    <property type="protein sequence ID" value="HGW60835.1"/>
    <property type="molecule type" value="Genomic_DNA"/>
</dbReference>
<comment type="subunit">
    <text evidence="4">Monomer.</text>
</comment>
<proteinExistence type="inferred from homology"/>
<name>A0A7C4Y188_9BACT</name>
<keyword evidence="4" id="KW-0235">DNA replication</keyword>
<dbReference type="InterPro" id="IPR001126">
    <property type="entry name" value="UmuC"/>
</dbReference>
<dbReference type="Gene3D" id="3.30.1490.100">
    <property type="entry name" value="DNA polymerase, Y-family, little finger domain"/>
    <property type="match status" value="1"/>
</dbReference>
<comment type="caution">
    <text evidence="6">The sequence shown here is derived from an EMBL/GenBank/DDBJ whole genome shotgun (WGS) entry which is preliminary data.</text>
</comment>
<dbReference type="AlphaFoldDB" id="A0A7C4Y188"/>
<keyword evidence="3 4" id="KW-0239">DNA-directed DNA polymerase</keyword>
<dbReference type="Gene3D" id="3.30.70.270">
    <property type="match status" value="1"/>
</dbReference>
<dbReference type="Pfam" id="PF11799">
    <property type="entry name" value="IMS_C"/>
    <property type="match status" value="1"/>
</dbReference>
<dbReference type="Gene3D" id="3.40.1170.60">
    <property type="match status" value="1"/>
</dbReference>
<keyword evidence="4" id="KW-0234">DNA repair</keyword>
<feature type="domain" description="UmuC" evidence="5">
    <location>
        <begin position="5"/>
        <end position="186"/>
    </location>
</feature>
<protein>
    <recommendedName>
        <fullName evidence="4">DNA polymerase IV</fullName>
        <shortName evidence="4">Pol IV</shortName>
        <ecNumber evidence="4">2.7.7.7</ecNumber>
    </recommendedName>
</protein>
<dbReference type="Pfam" id="PF11798">
    <property type="entry name" value="IMS_HHH"/>
    <property type="match status" value="1"/>
</dbReference>
<evidence type="ECO:0000256" key="2">
    <source>
        <dbReference type="ARBA" id="ARBA00022457"/>
    </source>
</evidence>
<dbReference type="SUPFAM" id="SSF100879">
    <property type="entry name" value="Lesion bypass DNA polymerase (Y-family), little finger domain"/>
    <property type="match status" value="1"/>
</dbReference>
<keyword evidence="4" id="KW-0238">DNA-binding</keyword>
<dbReference type="GO" id="GO:0005829">
    <property type="term" value="C:cytosol"/>
    <property type="evidence" value="ECO:0007669"/>
    <property type="project" value="TreeGrafter"/>
</dbReference>
<keyword evidence="4" id="KW-0460">Magnesium</keyword>
<dbReference type="InterPro" id="IPR024728">
    <property type="entry name" value="PolY_HhH_motif"/>
</dbReference>
<dbReference type="InterPro" id="IPR017961">
    <property type="entry name" value="DNA_pol_Y-fam_little_finger"/>
</dbReference>
<dbReference type="GO" id="GO:0003684">
    <property type="term" value="F:damaged DNA binding"/>
    <property type="evidence" value="ECO:0007669"/>
    <property type="project" value="InterPro"/>
</dbReference>
<dbReference type="GO" id="GO:0009432">
    <property type="term" value="P:SOS response"/>
    <property type="evidence" value="ECO:0007669"/>
    <property type="project" value="TreeGrafter"/>
</dbReference>
<comment type="similarity">
    <text evidence="1 4">Belongs to the DNA polymerase type-Y family.</text>
</comment>
<dbReference type="PANTHER" id="PTHR11076:SF33">
    <property type="entry name" value="DNA POLYMERASE KAPPA"/>
    <property type="match status" value="1"/>
</dbReference>
<keyword evidence="4" id="KW-0963">Cytoplasm</keyword>
<dbReference type="InterPro" id="IPR022880">
    <property type="entry name" value="DNApol_IV"/>
</dbReference>
<dbReference type="Pfam" id="PF00817">
    <property type="entry name" value="IMS"/>
    <property type="match status" value="1"/>
</dbReference>
<keyword evidence="4" id="KW-0227">DNA damage</keyword>
<accession>A0A7C4Y188</accession>
<dbReference type="SUPFAM" id="SSF56672">
    <property type="entry name" value="DNA/RNA polymerases"/>
    <property type="match status" value="1"/>
</dbReference>
<evidence type="ECO:0000259" key="5">
    <source>
        <dbReference type="PROSITE" id="PS50173"/>
    </source>
</evidence>
<dbReference type="InterPro" id="IPR043502">
    <property type="entry name" value="DNA/RNA_pol_sf"/>
</dbReference>
<evidence type="ECO:0000256" key="4">
    <source>
        <dbReference type="HAMAP-Rule" id="MF_01113"/>
    </source>
</evidence>
<dbReference type="PANTHER" id="PTHR11076">
    <property type="entry name" value="DNA REPAIR POLYMERASE UMUC / TRANSFERASE FAMILY MEMBER"/>
    <property type="match status" value="1"/>
</dbReference>
<dbReference type="GO" id="GO:0000287">
    <property type="term" value="F:magnesium ion binding"/>
    <property type="evidence" value="ECO:0007669"/>
    <property type="project" value="UniProtKB-UniRule"/>
</dbReference>
<organism evidence="6">
    <name type="scientific">Caldisericum exile</name>
    <dbReference type="NCBI Taxonomy" id="693075"/>
    <lineage>
        <taxon>Bacteria</taxon>
        <taxon>Pseudomonadati</taxon>
        <taxon>Caldisericota/Cryosericota group</taxon>
        <taxon>Caldisericota</taxon>
        <taxon>Caldisericia</taxon>
        <taxon>Caldisericales</taxon>
        <taxon>Caldisericaceae</taxon>
        <taxon>Caldisericum</taxon>
    </lineage>
</organism>
<evidence type="ECO:0000256" key="3">
    <source>
        <dbReference type="ARBA" id="ARBA00022932"/>
    </source>
</evidence>
<dbReference type="Gene3D" id="1.10.150.20">
    <property type="entry name" value="5' to 3' exonuclease, C-terminal subdomain"/>
    <property type="match status" value="1"/>
</dbReference>
<dbReference type="PROSITE" id="PS50173">
    <property type="entry name" value="UMUC"/>
    <property type="match status" value="1"/>
</dbReference>
<dbReference type="InterPro" id="IPR050116">
    <property type="entry name" value="DNA_polymerase-Y"/>
</dbReference>
<dbReference type="GO" id="GO:0006281">
    <property type="term" value="P:DNA repair"/>
    <property type="evidence" value="ECO:0007669"/>
    <property type="project" value="UniProtKB-UniRule"/>
</dbReference>
<feature type="site" description="Substrate discrimination" evidence="4">
    <location>
        <position position="14"/>
    </location>
</feature>
<dbReference type="NCBIfam" id="NF002677">
    <property type="entry name" value="PRK02406.1"/>
    <property type="match status" value="1"/>
</dbReference>
<dbReference type="EC" id="2.7.7.7" evidence="4"/>
<dbReference type="GO" id="GO:0006261">
    <property type="term" value="P:DNA-templated DNA replication"/>
    <property type="evidence" value="ECO:0007669"/>
    <property type="project" value="UniProtKB-UniRule"/>
</dbReference>
<evidence type="ECO:0000256" key="1">
    <source>
        <dbReference type="ARBA" id="ARBA00010945"/>
    </source>
</evidence>
<sequence>MERIIAHIDMDAFFASVEQVRRPWLKGKPIGVTNHLGERGVIATASYEARACGIKSGMPVKTALKILPSLILIKGDITLYEQISDKIYGILTQYAPVVERFSIDEAFLDLTYKVKSFEEGEKIALKIKEEIKNTLGLPSTIGISFNKLLAKIASKEGKPDGLLLVTKENFQSFLKDLPLSRIPGIGKKIETRIKEIYGAEKIGELQKIGLNELIKTFHSYGAFIYNAIHGIDNSEVTGEGEVKEKSIGNSTTLKSDTDSIEVIKGVIRMLSSNICFRLRRKNLLAERITITIRYEDFSTFSHSKNIEGTDSEEEIFKGSLSLFNEIYNGEKVRLLGITLSKLRDRAITLFKEMKDKDETLSKAVDTAKEKFGIDTLCYANSINLRIKLQERKISGR</sequence>
<dbReference type="InterPro" id="IPR036775">
    <property type="entry name" value="DNA_pol_Y-fam_lit_finger_sf"/>
</dbReference>
<keyword evidence="2 4" id="KW-0515">Mutator protein</keyword>
<feature type="binding site" evidence="4">
    <location>
        <position position="104"/>
    </location>
    <ligand>
        <name>Mg(2+)</name>
        <dbReference type="ChEBI" id="CHEBI:18420"/>
    </ligand>
</feature>